<dbReference type="Gene3D" id="6.10.340.10">
    <property type="match status" value="1"/>
</dbReference>
<dbReference type="PROSITE" id="PS50111">
    <property type="entry name" value="CHEMOTAXIS_TRANSDUC_2"/>
    <property type="match status" value="1"/>
</dbReference>
<evidence type="ECO:0000313" key="11">
    <source>
        <dbReference type="EMBL" id="RKQ34383.1"/>
    </source>
</evidence>
<dbReference type="SUPFAM" id="SSF58104">
    <property type="entry name" value="Methyl-accepting chemotaxis protein (MCP) signaling domain"/>
    <property type="match status" value="1"/>
</dbReference>
<dbReference type="InterPro" id="IPR003660">
    <property type="entry name" value="HAMP_dom"/>
</dbReference>
<comment type="similarity">
    <text evidence="5">Belongs to the methyl-accepting chemotaxis (MCP) protein family.</text>
</comment>
<dbReference type="Pfam" id="PF00015">
    <property type="entry name" value="MCPsignal"/>
    <property type="match status" value="1"/>
</dbReference>
<protein>
    <submittedName>
        <fullName evidence="11">HAMP domain-containing protein</fullName>
    </submittedName>
</protein>
<evidence type="ECO:0000256" key="5">
    <source>
        <dbReference type="ARBA" id="ARBA00029447"/>
    </source>
</evidence>
<evidence type="ECO:0000259" key="9">
    <source>
        <dbReference type="PROSITE" id="PS50111"/>
    </source>
</evidence>
<keyword evidence="7" id="KW-0175">Coiled coil</keyword>
<evidence type="ECO:0000256" key="1">
    <source>
        <dbReference type="ARBA" id="ARBA00004236"/>
    </source>
</evidence>
<comment type="subcellular location">
    <subcellularLocation>
        <location evidence="1">Cell membrane</location>
    </subcellularLocation>
</comment>
<evidence type="ECO:0000256" key="4">
    <source>
        <dbReference type="ARBA" id="ARBA00023224"/>
    </source>
</evidence>
<feature type="transmembrane region" description="Helical" evidence="8">
    <location>
        <begin position="47"/>
        <end position="73"/>
    </location>
</feature>
<dbReference type="EMBL" id="RBZP01000004">
    <property type="protein sequence ID" value="RKQ34383.1"/>
    <property type="molecule type" value="Genomic_DNA"/>
</dbReference>
<dbReference type="Pfam" id="PF00672">
    <property type="entry name" value="HAMP"/>
    <property type="match status" value="1"/>
</dbReference>
<keyword evidence="8" id="KW-1133">Transmembrane helix</keyword>
<accession>A0A495A5P4</accession>
<dbReference type="GO" id="GO:0005886">
    <property type="term" value="C:plasma membrane"/>
    <property type="evidence" value="ECO:0007669"/>
    <property type="project" value="UniProtKB-SubCell"/>
</dbReference>
<evidence type="ECO:0000256" key="2">
    <source>
        <dbReference type="ARBA" id="ARBA00022475"/>
    </source>
</evidence>
<feature type="domain" description="HAMP" evidence="10">
    <location>
        <begin position="71"/>
        <end position="124"/>
    </location>
</feature>
<dbReference type="CDD" id="cd06225">
    <property type="entry name" value="HAMP"/>
    <property type="match status" value="1"/>
</dbReference>
<evidence type="ECO:0000256" key="3">
    <source>
        <dbReference type="ARBA" id="ARBA00023136"/>
    </source>
</evidence>
<dbReference type="SMART" id="SM00283">
    <property type="entry name" value="MA"/>
    <property type="match status" value="1"/>
</dbReference>
<keyword evidence="8" id="KW-0812">Transmembrane</keyword>
<reference evidence="11 12" key="1">
    <citation type="journal article" date="2016" name="Int. J. Syst. Evol. Microbiol.">
        <title>Oceanobacillus halophilus sp. nov., a novel moderately halophilic bacterium from a hypersaline lake.</title>
        <authorList>
            <person name="Amoozegar M.A."/>
            <person name="Bagheri M."/>
            <person name="Makhdoumi A."/>
            <person name="Nikou M.M."/>
            <person name="Fazeli S.A.S."/>
            <person name="Schumann P."/>
            <person name="Sproer C."/>
            <person name="Sanchez-Porro C."/>
            <person name="Ventosa A."/>
        </authorList>
    </citation>
    <scope>NUCLEOTIDE SEQUENCE [LARGE SCALE GENOMIC DNA]</scope>
    <source>
        <strain evidence="11 12">DSM 23996</strain>
    </source>
</reference>
<keyword evidence="12" id="KW-1185">Reference proteome</keyword>
<dbReference type="PANTHER" id="PTHR32089:SF114">
    <property type="entry name" value="METHYL-ACCEPTING CHEMOTAXIS PROTEIN MCPB"/>
    <property type="match status" value="1"/>
</dbReference>
<sequence length="436" mass="48214">MQRKYRFSLRVKLVFFTTILALITYGTSAFFLYVLYDYIQEYIQIPFEWYTILTLLGGIFWSGLLAFFAAFVITKPLEKLTEIASKAAEGNLNQTVEIPKSDDEIRALTVSVETMLKNINNMVHDIDENFKSTNQAVMHMRDASSKAANHSTIIGTSIDEISKGAENSSEAIQNTAEAIEVATELAGQVQEKASQSKEKSTTMLHTLNHSKQVVNQLVVGIQKLANEQEVSLKDVEHLKQNAQQVESIISMVGEIAEQTNLLALNASIEAARAGEHGRGFAVVAEEIRKLADQSAQAVQQISRLITTMQEDVGRVVKKINANLNYAKQESENGAQTNVAIEEMAGSVTDVAEEIDLITKLVDKQIESIQDTVRQSQEVAAIAEETSAGAQEVNAAIQEQVATIEEVDSLAYNIEEQAKNLNKQIRKFEVADKQVDE</sequence>
<dbReference type="Proteomes" id="UP000269301">
    <property type="component" value="Unassembled WGS sequence"/>
</dbReference>
<organism evidence="11 12">
    <name type="scientific">Oceanobacillus halophilus</name>
    <dbReference type="NCBI Taxonomy" id="930130"/>
    <lineage>
        <taxon>Bacteria</taxon>
        <taxon>Bacillati</taxon>
        <taxon>Bacillota</taxon>
        <taxon>Bacilli</taxon>
        <taxon>Bacillales</taxon>
        <taxon>Bacillaceae</taxon>
        <taxon>Oceanobacillus</taxon>
    </lineage>
</organism>
<keyword evidence="4 6" id="KW-0807">Transducer</keyword>
<evidence type="ECO:0000256" key="7">
    <source>
        <dbReference type="SAM" id="Coils"/>
    </source>
</evidence>
<dbReference type="RefSeq" id="WP_121203945.1">
    <property type="nucleotide sequence ID" value="NZ_RBZP01000004.1"/>
</dbReference>
<name>A0A495A5P4_9BACI</name>
<evidence type="ECO:0000259" key="10">
    <source>
        <dbReference type="PROSITE" id="PS50885"/>
    </source>
</evidence>
<dbReference type="InterPro" id="IPR004089">
    <property type="entry name" value="MCPsignal_dom"/>
</dbReference>
<evidence type="ECO:0000313" key="12">
    <source>
        <dbReference type="Proteomes" id="UP000269301"/>
    </source>
</evidence>
<feature type="coiled-coil region" evidence="7">
    <location>
        <begin position="403"/>
        <end position="430"/>
    </location>
</feature>
<feature type="domain" description="Methyl-accepting transducer" evidence="9">
    <location>
        <begin position="143"/>
        <end position="393"/>
    </location>
</feature>
<dbReference type="GO" id="GO:0007165">
    <property type="term" value="P:signal transduction"/>
    <property type="evidence" value="ECO:0007669"/>
    <property type="project" value="UniProtKB-KW"/>
</dbReference>
<proteinExistence type="inferred from homology"/>
<keyword evidence="3 8" id="KW-0472">Membrane</keyword>
<evidence type="ECO:0000256" key="6">
    <source>
        <dbReference type="PROSITE-ProRule" id="PRU00284"/>
    </source>
</evidence>
<evidence type="ECO:0000256" key="8">
    <source>
        <dbReference type="SAM" id="Phobius"/>
    </source>
</evidence>
<dbReference type="Gene3D" id="1.10.287.950">
    <property type="entry name" value="Methyl-accepting chemotaxis protein"/>
    <property type="match status" value="1"/>
</dbReference>
<dbReference type="OrthoDB" id="2489132at2"/>
<feature type="transmembrane region" description="Helical" evidence="8">
    <location>
        <begin position="12"/>
        <end position="35"/>
    </location>
</feature>
<dbReference type="AlphaFoldDB" id="A0A495A5P4"/>
<dbReference type="PROSITE" id="PS50885">
    <property type="entry name" value="HAMP"/>
    <property type="match status" value="1"/>
</dbReference>
<gene>
    <name evidence="11" type="ORF">D8M06_08405</name>
</gene>
<keyword evidence="2" id="KW-1003">Cell membrane</keyword>
<dbReference type="PANTHER" id="PTHR32089">
    <property type="entry name" value="METHYL-ACCEPTING CHEMOTAXIS PROTEIN MCPB"/>
    <property type="match status" value="1"/>
</dbReference>
<comment type="caution">
    <text evidence="11">The sequence shown here is derived from an EMBL/GenBank/DDBJ whole genome shotgun (WGS) entry which is preliminary data.</text>
</comment>
<dbReference type="SMART" id="SM00304">
    <property type="entry name" value="HAMP"/>
    <property type="match status" value="1"/>
</dbReference>